<sequence>MMVNNNQIAFSVTGAAPDLTQTAPALNFTLTLLLESDEDYHYINGLRTKHYPPDLLFNPAHIGIFTRLTVPPALVAEVHADLAEMGRKEKRFTLQLARKPQLWGKCVVLPVMSSPLESMRSALNIRWAGMGIVHPSERNGYQPHFTVHGRVSAAAARAAHDRVSQSFAARAQVKRLPRGRALGFQLWEYQEGMPWRHVATFPFTG</sequence>
<accession>A0A401GLM9</accession>
<dbReference type="AlphaFoldDB" id="A0A401GLM9"/>
<protein>
    <recommendedName>
        <fullName evidence="3">2'-5' RNA ligase family protein</fullName>
    </recommendedName>
</protein>
<dbReference type="SUPFAM" id="SSF55144">
    <property type="entry name" value="LigT-like"/>
    <property type="match status" value="1"/>
</dbReference>
<keyword evidence="2" id="KW-1185">Reference proteome</keyword>
<reference evidence="1 2" key="1">
    <citation type="journal article" date="2018" name="Sci. Rep.">
        <title>Genome sequence of the cauliflower mushroom Sparassis crispa (Hanabiratake) and its association with beneficial usage.</title>
        <authorList>
            <person name="Kiyama R."/>
            <person name="Furutani Y."/>
            <person name="Kawaguchi K."/>
            <person name="Nakanishi T."/>
        </authorList>
    </citation>
    <scope>NUCLEOTIDE SEQUENCE [LARGE SCALE GENOMIC DNA]</scope>
</reference>
<dbReference type="Proteomes" id="UP000287166">
    <property type="component" value="Unassembled WGS sequence"/>
</dbReference>
<evidence type="ECO:0000313" key="2">
    <source>
        <dbReference type="Proteomes" id="UP000287166"/>
    </source>
</evidence>
<dbReference type="Gene3D" id="3.90.1140.10">
    <property type="entry name" value="Cyclic phosphodiesterase"/>
    <property type="match status" value="1"/>
</dbReference>
<comment type="caution">
    <text evidence="1">The sequence shown here is derived from an EMBL/GenBank/DDBJ whole genome shotgun (WGS) entry which is preliminary data.</text>
</comment>
<organism evidence="1 2">
    <name type="scientific">Sparassis crispa</name>
    <dbReference type="NCBI Taxonomy" id="139825"/>
    <lineage>
        <taxon>Eukaryota</taxon>
        <taxon>Fungi</taxon>
        <taxon>Dikarya</taxon>
        <taxon>Basidiomycota</taxon>
        <taxon>Agaricomycotina</taxon>
        <taxon>Agaricomycetes</taxon>
        <taxon>Polyporales</taxon>
        <taxon>Sparassidaceae</taxon>
        <taxon>Sparassis</taxon>
    </lineage>
</organism>
<dbReference type="InterPro" id="IPR009097">
    <property type="entry name" value="Cyclic_Pdiesterase"/>
</dbReference>
<dbReference type="InParanoid" id="A0A401GLM9"/>
<dbReference type="RefSeq" id="XP_027613985.1">
    <property type="nucleotide sequence ID" value="XM_027758184.1"/>
</dbReference>
<dbReference type="OrthoDB" id="3245928at2759"/>
<proteinExistence type="predicted"/>
<name>A0A401GLM9_9APHY</name>
<dbReference type="GeneID" id="38779989"/>
<dbReference type="Pfam" id="PF13563">
    <property type="entry name" value="2_5_RNA_ligase2"/>
    <property type="match status" value="1"/>
</dbReference>
<gene>
    <name evidence="1" type="ORF">SCP_0501180</name>
</gene>
<evidence type="ECO:0000313" key="1">
    <source>
        <dbReference type="EMBL" id="GBE83072.1"/>
    </source>
</evidence>
<evidence type="ECO:0008006" key="3">
    <source>
        <dbReference type="Google" id="ProtNLM"/>
    </source>
</evidence>
<dbReference type="EMBL" id="BFAD01000005">
    <property type="protein sequence ID" value="GBE83072.1"/>
    <property type="molecule type" value="Genomic_DNA"/>
</dbReference>
<dbReference type="STRING" id="139825.A0A401GLM9"/>